<organism evidence="1 2">
    <name type="scientific">Thalictrum thalictroides</name>
    <name type="common">Rue-anemone</name>
    <name type="synonym">Anemone thalictroides</name>
    <dbReference type="NCBI Taxonomy" id="46969"/>
    <lineage>
        <taxon>Eukaryota</taxon>
        <taxon>Viridiplantae</taxon>
        <taxon>Streptophyta</taxon>
        <taxon>Embryophyta</taxon>
        <taxon>Tracheophyta</taxon>
        <taxon>Spermatophyta</taxon>
        <taxon>Magnoliopsida</taxon>
        <taxon>Ranunculales</taxon>
        <taxon>Ranunculaceae</taxon>
        <taxon>Thalictroideae</taxon>
        <taxon>Thalictrum</taxon>
    </lineage>
</organism>
<comment type="caution">
    <text evidence="1">The sequence shown here is derived from an EMBL/GenBank/DDBJ whole genome shotgun (WGS) entry which is preliminary data.</text>
</comment>
<dbReference type="AlphaFoldDB" id="A0A7J6VTY5"/>
<accession>A0A7J6VTY5</accession>
<sequence length="60" mass="7078">RTFSEAEADLEDIEHQPLFQRLQSSNSRSQMDRNDFDLTRVEIDLTQFDGVYLENDQVVD</sequence>
<evidence type="ECO:0000313" key="1">
    <source>
        <dbReference type="EMBL" id="KAF5188544.1"/>
    </source>
</evidence>
<feature type="non-terminal residue" evidence="1">
    <location>
        <position position="1"/>
    </location>
</feature>
<dbReference type="Proteomes" id="UP000554482">
    <property type="component" value="Unassembled WGS sequence"/>
</dbReference>
<proteinExistence type="predicted"/>
<evidence type="ECO:0000313" key="2">
    <source>
        <dbReference type="Proteomes" id="UP000554482"/>
    </source>
</evidence>
<reference evidence="1 2" key="1">
    <citation type="submission" date="2020-06" db="EMBL/GenBank/DDBJ databases">
        <title>Transcriptomic and genomic resources for Thalictrum thalictroides and T. hernandezii: Facilitating candidate gene discovery in an emerging model plant lineage.</title>
        <authorList>
            <person name="Arias T."/>
            <person name="Riano-Pachon D.M."/>
            <person name="Di Stilio V.S."/>
        </authorList>
    </citation>
    <scope>NUCLEOTIDE SEQUENCE [LARGE SCALE GENOMIC DNA]</scope>
    <source>
        <strain evidence="2">cv. WT478/WT964</strain>
        <tissue evidence="1">Leaves</tissue>
    </source>
</reference>
<name>A0A7J6VTY5_THATH</name>
<keyword evidence="2" id="KW-1185">Reference proteome</keyword>
<protein>
    <submittedName>
        <fullName evidence="1">Uncharacterized protein</fullName>
    </submittedName>
</protein>
<gene>
    <name evidence="1" type="ORF">FRX31_021869</name>
</gene>
<dbReference type="EMBL" id="JABWDY010026622">
    <property type="protein sequence ID" value="KAF5188544.1"/>
    <property type="molecule type" value="Genomic_DNA"/>
</dbReference>